<evidence type="ECO:0000313" key="9">
    <source>
        <dbReference type="Proteomes" id="UP001214415"/>
    </source>
</evidence>
<dbReference type="Pfam" id="PF00319">
    <property type="entry name" value="SRF-TF"/>
    <property type="match status" value="1"/>
</dbReference>
<protein>
    <submittedName>
        <fullName evidence="8">Transcription factor of the MADS box</fullName>
    </submittedName>
</protein>
<reference evidence="8" key="1">
    <citation type="submission" date="2023-03" db="EMBL/GenBank/DDBJ databases">
        <title>Mating type loci evolution in Malassezia.</title>
        <authorList>
            <person name="Coelho M.A."/>
        </authorList>
    </citation>
    <scope>NUCLEOTIDE SEQUENCE</scope>
    <source>
        <strain evidence="8">CBS 12830</strain>
    </source>
</reference>
<dbReference type="CDD" id="cd00266">
    <property type="entry name" value="MADS_SRF_like"/>
    <property type="match status" value="1"/>
</dbReference>
<dbReference type="InterPro" id="IPR002100">
    <property type="entry name" value="TF_MADSbox"/>
</dbReference>
<name>A0AAF0J0A4_9BASI</name>
<dbReference type="EMBL" id="CP119905">
    <property type="protein sequence ID" value="WFD24517.1"/>
    <property type="molecule type" value="Genomic_DNA"/>
</dbReference>
<accession>A0AAF0J0A4</accession>
<sequence length="351" mass="36952">MTSIQGGQGAMPNANGLMSMPQDFAAGFSTPSASNSVPSNDTRADAHGMSPDAQTPTRMPAPGAEATATPTSVPPLQENDAARASAKKRTPAKGEKDSKTGRRKIKIEYIDDDSRRHITFSKRKAGIMKKAYELATLTGTQVLLLVVSQTGLVYTFTTPKLEAVVKEPEGRNLIQECLNAPDASDTSLQAGPSSAPLTKEEADEGEDGEEEDEEEEEGVDLGRADAGFSSQAMGVVPTPPFTPAVGAPLFHPGWAPMPIGRRLAGVPAAALKRRRTQPNLSIRPSAQDVPPSFYHSSMVPPMPQLDRSVAPMFFGSSNVPTSEQNGAPSSSSPPNSADASFASTHEAPRSS</sequence>
<dbReference type="GO" id="GO:0005634">
    <property type="term" value="C:nucleus"/>
    <property type="evidence" value="ECO:0007669"/>
    <property type="project" value="UniProtKB-SubCell"/>
</dbReference>
<feature type="compositionally biased region" description="Polar residues" evidence="6">
    <location>
        <begin position="184"/>
        <end position="196"/>
    </location>
</feature>
<evidence type="ECO:0000256" key="4">
    <source>
        <dbReference type="ARBA" id="ARBA00023163"/>
    </source>
</evidence>
<dbReference type="AlphaFoldDB" id="A0AAF0J0A4"/>
<dbReference type="InterPro" id="IPR036879">
    <property type="entry name" value="TF_MADSbox_sf"/>
</dbReference>
<dbReference type="PRINTS" id="PR00404">
    <property type="entry name" value="MADSDOMAIN"/>
</dbReference>
<gene>
    <name evidence="8" type="primary">MCM1</name>
    <name evidence="8" type="ORF">MEQU1_003219</name>
</gene>
<dbReference type="GO" id="GO:0000987">
    <property type="term" value="F:cis-regulatory region sequence-specific DNA binding"/>
    <property type="evidence" value="ECO:0007669"/>
    <property type="project" value="InterPro"/>
</dbReference>
<dbReference type="PROSITE" id="PS00350">
    <property type="entry name" value="MADS_BOX_1"/>
    <property type="match status" value="1"/>
</dbReference>
<feature type="compositionally biased region" description="Low complexity" evidence="6">
    <location>
        <begin position="60"/>
        <end position="71"/>
    </location>
</feature>
<dbReference type="SUPFAM" id="SSF55455">
    <property type="entry name" value="SRF-like"/>
    <property type="match status" value="1"/>
</dbReference>
<dbReference type="Proteomes" id="UP001214415">
    <property type="component" value="Chromosome 6"/>
</dbReference>
<evidence type="ECO:0000256" key="1">
    <source>
        <dbReference type="ARBA" id="ARBA00004123"/>
    </source>
</evidence>
<evidence type="ECO:0000256" key="5">
    <source>
        <dbReference type="ARBA" id="ARBA00023242"/>
    </source>
</evidence>
<feature type="domain" description="MADS-box" evidence="7">
    <location>
        <begin position="102"/>
        <end position="156"/>
    </location>
</feature>
<feature type="region of interest" description="Disordered" evidence="6">
    <location>
        <begin position="309"/>
        <end position="351"/>
    </location>
</feature>
<feature type="compositionally biased region" description="Polar residues" evidence="6">
    <location>
        <begin position="315"/>
        <end position="326"/>
    </location>
</feature>
<proteinExistence type="predicted"/>
<feature type="compositionally biased region" description="Low complexity" evidence="6">
    <location>
        <begin position="327"/>
        <end position="343"/>
    </location>
</feature>
<evidence type="ECO:0000259" key="7">
    <source>
        <dbReference type="PROSITE" id="PS00350"/>
    </source>
</evidence>
<dbReference type="GO" id="GO:0000981">
    <property type="term" value="F:DNA-binding transcription factor activity, RNA polymerase II-specific"/>
    <property type="evidence" value="ECO:0007669"/>
    <property type="project" value="InterPro"/>
</dbReference>
<keyword evidence="2" id="KW-0805">Transcription regulation</keyword>
<feature type="compositionally biased region" description="Basic and acidic residues" evidence="6">
    <location>
        <begin position="92"/>
        <end position="101"/>
    </location>
</feature>
<keyword evidence="9" id="KW-1185">Reference proteome</keyword>
<dbReference type="InterPro" id="IPR050142">
    <property type="entry name" value="MADS-box/MEF2_TF"/>
</dbReference>
<dbReference type="Gene3D" id="3.40.1810.10">
    <property type="entry name" value="Transcription factor, MADS-box"/>
    <property type="match status" value="1"/>
</dbReference>
<feature type="region of interest" description="Disordered" evidence="6">
    <location>
        <begin position="181"/>
        <end position="220"/>
    </location>
</feature>
<keyword evidence="5" id="KW-0539">Nucleus</keyword>
<evidence type="ECO:0000256" key="2">
    <source>
        <dbReference type="ARBA" id="ARBA00023015"/>
    </source>
</evidence>
<evidence type="ECO:0000313" key="8">
    <source>
        <dbReference type="EMBL" id="WFD24517.1"/>
    </source>
</evidence>
<keyword evidence="4" id="KW-0804">Transcription</keyword>
<dbReference type="FunFam" id="3.40.1810.10:FF:000002">
    <property type="entry name" value="Serum response factor b"/>
    <property type="match status" value="1"/>
</dbReference>
<evidence type="ECO:0000256" key="6">
    <source>
        <dbReference type="SAM" id="MobiDB-lite"/>
    </source>
</evidence>
<organism evidence="8 9">
    <name type="scientific">Malassezia equina</name>
    <dbReference type="NCBI Taxonomy" id="1381935"/>
    <lineage>
        <taxon>Eukaryota</taxon>
        <taxon>Fungi</taxon>
        <taxon>Dikarya</taxon>
        <taxon>Basidiomycota</taxon>
        <taxon>Ustilaginomycotina</taxon>
        <taxon>Malasseziomycetes</taxon>
        <taxon>Malasseziales</taxon>
        <taxon>Malasseziaceae</taxon>
        <taxon>Malassezia</taxon>
    </lineage>
</organism>
<dbReference type="GO" id="GO:0045944">
    <property type="term" value="P:positive regulation of transcription by RNA polymerase II"/>
    <property type="evidence" value="ECO:0007669"/>
    <property type="project" value="InterPro"/>
</dbReference>
<evidence type="ECO:0000256" key="3">
    <source>
        <dbReference type="ARBA" id="ARBA00023125"/>
    </source>
</evidence>
<dbReference type="SMART" id="SM00432">
    <property type="entry name" value="MADS"/>
    <property type="match status" value="1"/>
</dbReference>
<dbReference type="PANTHER" id="PTHR48019">
    <property type="entry name" value="SERUM RESPONSE FACTOR HOMOLOG"/>
    <property type="match status" value="1"/>
</dbReference>
<keyword evidence="3" id="KW-0238">DNA-binding</keyword>
<comment type="subcellular location">
    <subcellularLocation>
        <location evidence="1">Nucleus</location>
    </subcellularLocation>
</comment>
<feature type="compositionally biased region" description="Acidic residues" evidence="6">
    <location>
        <begin position="201"/>
        <end position="219"/>
    </location>
</feature>
<dbReference type="GO" id="GO:0046983">
    <property type="term" value="F:protein dimerization activity"/>
    <property type="evidence" value="ECO:0007669"/>
    <property type="project" value="InterPro"/>
</dbReference>
<feature type="compositionally biased region" description="Polar residues" evidence="6">
    <location>
        <begin position="29"/>
        <end position="41"/>
    </location>
</feature>
<dbReference type="InterPro" id="IPR033897">
    <property type="entry name" value="SRF-like_MADS-box"/>
</dbReference>
<feature type="region of interest" description="Disordered" evidence="6">
    <location>
        <begin position="1"/>
        <end position="101"/>
    </location>
</feature>